<keyword evidence="2 5" id="KW-0238">DNA-binding</keyword>
<dbReference type="SUPFAM" id="SSF46785">
    <property type="entry name" value="Winged helix' DNA-binding domain"/>
    <property type="match status" value="1"/>
</dbReference>
<dbReference type="PANTHER" id="PTHR30363:SF44">
    <property type="entry name" value="AGA OPERON TRANSCRIPTIONAL REPRESSOR-RELATED"/>
    <property type="match status" value="1"/>
</dbReference>
<reference evidence="5 6" key="1">
    <citation type="submission" date="2024-11" db="EMBL/GenBank/DDBJ databases">
        <authorList>
            <person name="Heng Y.C."/>
            <person name="Lim A.C.H."/>
            <person name="Lee J.K.Y."/>
            <person name="Kittelmann S."/>
        </authorList>
    </citation>
    <scope>NUCLEOTIDE SEQUENCE [LARGE SCALE GENOMIC DNA]</scope>
    <source>
        <strain evidence="5 6">WILCCON 0114</strain>
    </source>
</reference>
<name>A0ABW8TMX2_9CLOT</name>
<evidence type="ECO:0000313" key="6">
    <source>
        <dbReference type="Proteomes" id="UP001623592"/>
    </source>
</evidence>
<dbReference type="PRINTS" id="PR00037">
    <property type="entry name" value="HTHLACR"/>
</dbReference>
<dbReference type="Gene3D" id="3.40.50.1360">
    <property type="match status" value="1"/>
</dbReference>
<dbReference type="Pfam" id="PF00455">
    <property type="entry name" value="DeoRC"/>
    <property type="match status" value="1"/>
</dbReference>
<dbReference type="InterPro" id="IPR050313">
    <property type="entry name" value="Carb_Metab_HTH_regulators"/>
</dbReference>
<sequence length="258" mass="28509">MKGDYMFAEERQKQISSILNKNGSIKVNELSEYFKVSEATIRRDLQEMENRKILKRTHGGAVKIDITNFEPSFTDKKDEKLGEKLSIAKYAASIIKDGDTIILDSGTTTLEIAKNISARNLTVITNSIDIAEELSNNRDLELIITGGSLRFNTRAMVGRTCEDIFKYFRVDKAFIGANGISAIEGITTPNFIEAQTKKAMIDSANKIFIVADSSKFENVCLSVICEIKNITSIITSGEVADEVISDFESRGVDIIVAG</sequence>
<dbReference type="Proteomes" id="UP001623592">
    <property type="component" value="Unassembled WGS sequence"/>
</dbReference>
<dbReference type="GO" id="GO:0003677">
    <property type="term" value="F:DNA binding"/>
    <property type="evidence" value="ECO:0007669"/>
    <property type="project" value="UniProtKB-KW"/>
</dbReference>
<dbReference type="SUPFAM" id="SSF100950">
    <property type="entry name" value="NagB/RpiA/CoA transferase-like"/>
    <property type="match status" value="1"/>
</dbReference>
<dbReference type="InterPro" id="IPR036388">
    <property type="entry name" value="WH-like_DNA-bd_sf"/>
</dbReference>
<evidence type="ECO:0000256" key="3">
    <source>
        <dbReference type="ARBA" id="ARBA00023163"/>
    </source>
</evidence>
<comment type="caution">
    <text evidence="5">The sequence shown here is derived from an EMBL/GenBank/DDBJ whole genome shotgun (WGS) entry which is preliminary data.</text>
</comment>
<dbReference type="InterPro" id="IPR037171">
    <property type="entry name" value="NagB/RpiA_transferase-like"/>
</dbReference>
<gene>
    <name evidence="5" type="ORF">ACJDT4_20860</name>
</gene>
<feature type="domain" description="HTH deoR-type" evidence="4">
    <location>
        <begin position="8"/>
        <end position="63"/>
    </location>
</feature>
<keyword evidence="6" id="KW-1185">Reference proteome</keyword>
<dbReference type="PROSITE" id="PS51000">
    <property type="entry name" value="HTH_DEOR_2"/>
    <property type="match status" value="1"/>
</dbReference>
<dbReference type="PANTHER" id="PTHR30363">
    <property type="entry name" value="HTH-TYPE TRANSCRIPTIONAL REGULATOR SRLR-RELATED"/>
    <property type="match status" value="1"/>
</dbReference>
<evidence type="ECO:0000259" key="4">
    <source>
        <dbReference type="PROSITE" id="PS51000"/>
    </source>
</evidence>
<dbReference type="PROSITE" id="PS00894">
    <property type="entry name" value="HTH_DEOR_1"/>
    <property type="match status" value="1"/>
</dbReference>
<evidence type="ECO:0000256" key="1">
    <source>
        <dbReference type="ARBA" id="ARBA00023015"/>
    </source>
</evidence>
<dbReference type="Gene3D" id="1.10.10.10">
    <property type="entry name" value="Winged helix-like DNA-binding domain superfamily/Winged helix DNA-binding domain"/>
    <property type="match status" value="1"/>
</dbReference>
<accession>A0ABW8TMX2</accession>
<dbReference type="InterPro" id="IPR036390">
    <property type="entry name" value="WH_DNA-bd_sf"/>
</dbReference>
<dbReference type="SMART" id="SM01134">
    <property type="entry name" value="DeoRC"/>
    <property type="match status" value="1"/>
</dbReference>
<evidence type="ECO:0000313" key="5">
    <source>
        <dbReference type="EMBL" id="MFL0252863.1"/>
    </source>
</evidence>
<dbReference type="InterPro" id="IPR018356">
    <property type="entry name" value="Tscrpt_reg_HTH_DeoR_CS"/>
</dbReference>
<dbReference type="SMART" id="SM00420">
    <property type="entry name" value="HTH_DEOR"/>
    <property type="match status" value="1"/>
</dbReference>
<dbReference type="InterPro" id="IPR014036">
    <property type="entry name" value="DeoR-like_C"/>
</dbReference>
<evidence type="ECO:0000256" key="2">
    <source>
        <dbReference type="ARBA" id="ARBA00023125"/>
    </source>
</evidence>
<keyword evidence="3" id="KW-0804">Transcription</keyword>
<keyword evidence="1" id="KW-0805">Transcription regulation</keyword>
<dbReference type="InterPro" id="IPR001034">
    <property type="entry name" value="DeoR_HTH"/>
</dbReference>
<protein>
    <submittedName>
        <fullName evidence="5">DeoR/GlpR family DNA-binding transcription regulator</fullName>
    </submittedName>
</protein>
<proteinExistence type="predicted"/>
<dbReference type="EMBL" id="JBJIAA010000021">
    <property type="protein sequence ID" value="MFL0252863.1"/>
    <property type="molecule type" value="Genomic_DNA"/>
</dbReference>
<dbReference type="Pfam" id="PF08220">
    <property type="entry name" value="HTH_DeoR"/>
    <property type="match status" value="1"/>
</dbReference>
<organism evidence="5 6">
    <name type="scientific">Clostridium neuense</name>
    <dbReference type="NCBI Taxonomy" id="1728934"/>
    <lineage>
        <taxon>Bacteria</taxon>
        <taxon>Bacillati</taxon>
        <taxon>Bacillota</taxon>
        <taxon>Clostridia</taxon>
        <taxon>Eubacteriales</taxon>
        <taxon>Clostridiaceae</taxon>
        <taxon>Clostridium</taxon>
    </lineage>
</organism>